<feature type="compositionally biased region" description="Basic and acidic residues" evidence="8">
    <location>
        <begin position="200"/>
        <end position="210"/>
    </location>
</feature>
<comment type="subcellular location">
    <subcellularLocation>
        <location evidence="1">Cell membrane</location>
        <topology evidence="1">Single-pass membrane protein</topology>
    </subcellularLocation>
    <subcellularLocation>
        <location evidence="7">Cell membrane</location>
        <topology evidence="7">Single-pass type II membrane protein</topology>
    </subcellularLocation>
</comment>
<evidence type="ECO:0000256" key="3">
    <source>
        <dbReference type="ARBA" id="ARBA00022475"/>
    </source>
</evidence>
<comment type="similarity">
    <text evidence="2 7">Belongs to the ExbD/TolR family.</text>
</comment>
<feature type="compositionally biased region" description="Low complexity" evidence="8">
    <location>
        <begin position="378"/>
        <end position="388"/>
    </location>
</feature>
<name>A0ABT6FK59_9BACT</name>
<evidence type="ECO:0000313" key="9">
    <source>
        <dbReference type="EMBL" id="MDG3007966.1"/>
    </source>
</evidence>
<feature type="compositionally biased region" description="Acidic residues" evidence="8">
    <location>
        <begin position="211"/>
        <end position="220"/>
    </location>
</feature>
<dbReference type="PANTHER" id="PTHR30558:SF3">
    <property type="entry name" value="BIOPOLYMER TRANSPORT PROTEIN EXBD-RELATED"/>
    <property type="match status" value="1"/>
</dbReference>
<dbReference type="Gene3D" id="3.30.420.270">
    <property type="match status" value="1"/>
</dbReference>
<keyword evidence="7" id="KW-0653">Protein transport</keyword>
<gene>
    <name evidence="9" type="ORF">PZE19_29735</name>
</gene>
<evidence type="ECO:0000256" key="4">
    <source>
        <dbReference type="ARBA" id="ARBA00022692"/>
    </source>
</evidence>
<keyword evidence="4 7" id="KW-0812">Transmembrane</keyword>
<reference evidence="9 10" key="1">
    <citation type="submission" date="2023-03" db="EMBL/GenBank/DDBJ databases">
        <title>Paludisphaera mucosa sp. nov. a novel planctomycete from northern fen.</title>
        <authorList>
            <person name="Ivanova A."/>
        </authorList>
    </citation>
    <scope>NUCLEOTIDE SEQUENCE [LARGE SCALE GENOMIC DNA]</scope>
    <source>
        <strain evidence="9 10">Pla2</strain>
    </source>
</reference>
<dbReference type="Pfam" id="PF02472">
    <property type="entry name" value="ExbD"/>
    <property type="match status" value="1"/>
</dbReference>
<feature type="compositionally biased region" description="Pro residues" evidence="8">
    <location>
        <begin position="57"/>
        <end position="78"/>
    </location>
</feature>
<feature type="region of interest" description="Disordered" evidence="8">
    <location>
        <begin position="367"/>
        <end position="388"/>
    </location>
</feature>
<comment type="caution">
    <text evidence="9">The sequence shown here is derived from an EMBL/GenBank/DDBJ whole genome shotgun (WGS) entry which is preliminary data.</text>
</comment>
<dbReference type="RefSeq" id="WP_277864234.1">
    <property type="nucleotide sequence ID" value="NZ_JARRAG010000002.1"/>
</dbReference>
<protein>
    <submittedName>
        <fullName evidence="9">Biopolymer transporter ExbD</fullName>
    </submittedName>
</protein>
<dbReference type="InterPro" id="IPR003400">
    <property type="entry name" value="ExbD"/>
</dbReference>
<evidence type="ECO:0000313" key="10">
    <source>
        <dbReference type="Proteomes" id="UP001216907"/>
    </source>
</evidence>
<feature type="compositionally biased region" description="Acidic residues" evidence="8">
    <location>
        <begin position="79"/>
        <end position="105"/>
    </location>
</feature>
<keyword evidence="10" id="KW-1185">Reference proteome</keyword>
<feature type="region of interest" description="Disordered" evidence="8">
    <location>
        <begin position="56"/>
        <end position="229"/>
    </location>
</feature>
<proteinExistence type="inferred from homology"/>
<sequence>MASWDVFHSDRLELARGLSSEEVRAGVASGAIRDDDLARPSGTTAAWVRVAEVPELIAPPNPSPAPAPAAVPSPPPPAEPDDYEVLAEDPEPPPAAVEEDFEEVDLSFPVLDDEPARPVPAPPAWAWDDDDEDEDEEAAEELEVEEDDEPEPEDEPDEPPAPAVREAAVASWEPTEDDLDFDRGGSGGASGSRVALPTVRSRDYDDRGGGELDDEDDEDGGVVSLTRSGPPRVEELDLAAMVDVAFQLVLFFLVTATTILYKTLEIPKPSAEAPPEAVAQGRNRTIEDLKEDYILVEIDPEGNIQIDREPVAARMADLAERLRTAREKTSRTTMLLSADFATPHRSAVLAYDAANEIGLGIAIAKPLPPQGPPPALRPAPAAAKKAGA</sequence>
<organism evidence="9 10">
    <name type="scientific">Paludisphaera mucosa</name>
    <dbReference type="NCBI Taxonomy" id="3030827"/>
    <lineage>
        <taxon>Bacteria</taxon>
        <taxon>Pseudomonadati</taxon>
        <taxon>Planctomycetota</taxon>
        <taxon>Planctomycetia</taxon>
        <taxon>Isosphaerales</taxon>
        <taxon>Isosphaeraceae</taxon>
        <taxon>Paludisphaera</taxon>
    </lineage>
</organism>
<evidence type="ECO:0000256" key="7">
    <source>
        <dbReference type="RuleBase" id="RU003879"/>
    </source>
</evidence>
<evidence type="ECO:0000256" key="1">
    <source>
        <dbReference type="ARBA" id="ARBA00004162"/>
    </source>
</evidence>
<feature type="region of interest" description="Disordered" evidence="8">
    <location>
        <begin position="17"/>
        <end position="40"/>
    </location>
</feature>
<evidence type="ECO:0000256" key="8">
    <source>
        <dbReference type="SAM" id="MobiDB-lite"/>
    </source>
</evidence>
<keyword evidence="3" id="KW-1003">Cell membrane</keyword>
<dbReference type="Proteomes" id="UP001216907">
    <property type="component" value="Unassembled WGS sequence"/>
</dbReference>
<dbReference type="EMBL" id="JARRAG010000002">
    <property type="protein sequence ID" value="MDG3007966.1"/>
    <property type="molecule type" value="Genomic_DNA"/>
</dbReference>
<evidence type="ECO:0000256" key="2">
    <source>
        <dbReference type="ARBA" id="ARBA00005811"/>
    </source>
</evidence>
<evidence type="ECO:0000256" key="6">
    <source>
        <dbReference type="ARBA" id="ARBA00023136"/>
    </source>
</evidence>
<dbReference type="PANTHER" id="PTHR30558">
    <property type="entry name" value="EXBD MEMBRANE COMPONENT OF PMF-DRIVEN MACROMOLECULE IMPORT SYSTEM"/>
    <property type="match status" value="1"/>
</dbReference>
<keyword evidence="7" id="KW-0813">Transport</keyword>
<evidence type="ECO:0000256" key="5">
    <source>
        <dbReference type="ARBA" id="ARBA00022989"/>
    </source>
</evidence>
<accession>A0ABT6FK59</accession>
<feature type="compositionally biased region" description="Acidic residues" evidence="8">
    <location>
        <begin position="127"/>
        <end position="158"/>
    </location>
</feature>
<feature type="compositionally biased region" description="Pro residues" evidence="8">
    <location>
        <begin position="367"/>
        <end position="377"/>
    </location>
</feature>
<keyword evidence="6" id="KW-0472">Membrane</keyword>
<keyword evidence="5" id="KW-1133">Transmembrane helix</keyword>